<evidence type="ECO:0000256" key="1">
    <source>
        <dbReference type="SAM" id="SignalP"/>
    </source>
</evidence>
<gene>
    <name evidence="2" type="ORF">X975_18967</name>
</gene>
<keyword evidence="3" id="KW-1185">Reference proteome</keyword>
<dbReference type="OMA" id="VYRAPIK"/>
<dbReference type="InterPro" id="IPR020234">
    <property type="entry name" value="Mite_allergen_group-7"/>
</dbReference>
<dbReference type="Proteomes" id="UP000054359">
    <property type="component" value="Unassembled WGS sequence"/>
</dbReference>
<dbReference type="Pfam" id="PF16984">
    <property type="entry name" value="Grp7_allergen"/>
    <property type="match status" value="1"/>
</dbReference>
<dbReference type="AlphaFoldDB" id="A0A087UCA9"/>
<accession>A0A087UCA9</accession>
<dbReference type="EMBL" id="KK119179">
    <property type="protein sequence ID" value="KFM74998.1"/>
    <property type="molecule type" value="Genomic_DNA"/>
</dbReference>
<feature type="non-terminal residue" evidence="2">
    <location>
        <position position="225"/>
    </location>
</feature>
<dbReference type="STRING" id="407821.A0A087UCA9"/>
<keyword evidence="1" id="KW-0732">Signal</keyword>
<reference evidence="2 3" key="1">
    <citation type="submission" date="2013-11" db="EMBL/GenBank/DDBJ databases">
        <title>Genome sequencing of Stegodyphus mimosarum.</title>
        <authorList>
            <person name="Bechsgaard J."/>
        </authorList>
    </citation>
    <scope>NUCLEOTIDE SEQUENCE [LARGE SCALE GENOMIC DNA]</scope>
</reference>
<evidence type="ECO:0008006" key="4">
    <source>
        <dbReference type="Google" id="ProtNLM"/>
    </source>
</evidence>
<evidence type="ECO:0000313" key="2">
    <source>
        <dbReference type="EMBL" id="KFM74998.1"/>
    </source>
</evidence>
<protein>
    <recommendedName>
        <fullName evidence="4">Protein takeout</fullName>
    </recommendedName>
</protein>
<name>A0A087UCA9_STEMI</name>
<feature type="signal peptide" evidence="1">
    <location>
        <begin position="1"/>
        <end position="36"/>
    </location>
</feature>
<sequence length="225" mass="25157">MHHKSETFPSDLRRKRIATKYLLLVIISLFCKPVYADDDSVGNANDYIDEVLKNLRGEPWIKSKLDPLDIPEVYDKNFEIANGKVRGLASLYRHGDCTLAYDGEIVTVTVQVAVRDVTVDVKYAAKALFFWIKGHATVAVDDLAVKMIITGKDGRAKLESFKVVHLGNYKIKKITGMSVVLNWLLKLIANSVAKKSRSKIIHAMEDGVAKAVADLLNKYQLPKLS</sequence>
<feature type="chain" id="PRO_5001830390" description="Protein takeout" evidence="1">
    <location>
        <begin position="37"/>
        <end position="225"/>
    </location>
</feature>
<evidence type="ECO:0000313" key="3">
    <source>
        <dbReference type="Proteomes" id="UP000054359"/>
    </source>
</evidence>
<dbReference type="OrthoDB" id="6419576at2759"/>
<dbReference type="Gene3D" id="3.15.10.50">
    <property type="match status" value="1"/>
</dbReference>
<proteinExistence type="predicted"/>
<organism evidence="2 3">
    <name type="scientific">Stegodyphus mimosarum</name>
    <name type="common">African social velvet spider</name>
    <dbReference type="NCBI Taxonomy" id="407821"/>
    <lineage>
        <taxon>Eukaryota</taxon>
        <taxon>Metazoa</taxon>
        <taxon>Ecdysozoa</taxon>
        <taxon>Arthropoda</taxon>
        <taxon>Chelicerata</taxon>
        <taxon>Arachnida</taxon>
        <taxon>Araneae</taxon>
        <taxon>Araneomorphae</taxon>
        <taxon>Entelegynae</taxon>
        <taxon>Eresoidea</taxon>
        <taxon>Eresidae</taxon>
        <taxon>Stegodyphus</taxon>
    </lineage>
</organism>
<dbReference type="InterPro" id="IPR038602">
    <property type="entry name" value="Mite_allergen_7_sf"/>
</dbReference>